<organism evidence="1 2">
    <name type="scientific">Pseudomonas azerbaijanoccidentalis</name>
    <dbReference type="NCBI Taxonomy" id="2842347"/>
    <lineage>
        <taxon>Bacteria</taxon>
        <taxon>Pseudomonadati</taxon>
        <taxon>Pseudomonadota</taxon>
        <taxon>Gammaproteobacteria</taxon>
        <taxon>Pseudomonadales</taxon>
        <taxon>Pseudomonadaceae</taxon>
        <taxon>Pseudomonas</taxon>
    </lineage>
</organism>
<dbReference type="Proteomes" id="UP001049200">
    <property type="component" value="Unassembled WGS sequence"/>
</dbReference>
<protein>
    <submittedName>
        <fullName evidence="1">Uncharacterized protein</fullName>
    </submittedName>
</protein>
<name>A0ABS6QKC6_9PSED</name>
<gene>
    <name evidence="1" type="ORF">KVG88_04900</name>
</gene>
<dbReference type="RefSeq" id="WP_217870509.1">
    <property type="nucleotide sequence ID" value="NZ_JAHSTU010000001.1"/>
</dbReference>
<dbReference type="EMBL" id="JAHSTU010000001">
    <property type="protein sequence ID" value="MBV4519390.1"/>
    <property type="molecule type" value="Genomic_DNA"/>
</dbReference>
<comment type="caution">
    <text evidence="1">The sequence shown here is derived from an EMBL/GenBank/DDBJ whole genome shotgun (WGS) entry which is preliminary data.</text>
</comment>
<sequence>MIRCGSHRVFQWLSTAWTYTAKVLELMPPPAISQVATLNVETEASKPVKENAPADMAL</sequence>
<reference evidence="1" key="1">
    <citation type="submission" date="2021-06" db="EMBL/GenBank/DDBJ databases">
        <title>Updating the genus Pseudomonas: Description of 43 new species and partition of the Pseudomonas putida group.</title>
        <authorList>
            <person name="Girard L."/>
            <person name="Lood C."/>
            <person name="Vandamme P."/>
            <person name="Rokni-Zadeh H."/>
            <person name="Van Noort V."/>
            <person name="Hofte M."/>
            <person name="Lavigne R."/>
            <person name="De Mot R."/>
        </authorList>
    </citation>
    <scope>NUCLEOTIDE SEQUENCE</scope>
    <source>
        <strain evidence="1">SWRI74</strain>
    </source>
</reference>
<proteinExistence type="predicted"/>
<evidence type="ECO:0000313" key="1">
    <source>
        <dbReference type="EMBL" id="MBV4519390.1"/>
    </source>
</evidence>
<evidence type="ECO:0000313" key="2">
    <source>
        <dbReference type="Proteomes" id="UP001049200"/>
    </source>
</evidence>
<keyword evidence="2" id="KW-1185">Reference proteome</keyword>
<accession>A0ABS6QKC6</accession>